<comment type="caution">
    <text evidence="5">The sequence shown here is derived from an EMBL/GenBank/DDBJ whole genome shotgun (WGS) entry which is preliminary data.</text>
</comment>
<dbReference type="InterPro" id="IPR032799">
    <property type="entry name" value="TAXi_C"/>
</dbReference>
<evidence type="ECO:0000313" key="5">
    <source>
        <dbReference type="EMBL" id="KAL3649052.1"/>
    </source>
</evidence>
<reference evidence="6" key="1">
    <citation type="journal article" date="2024" name="IScience">
        <title>Strigolactones Initiate the Formation of Haustorium-like Structures in Castilleja.</title>
        <authorList>
            <person name="Buerger M."/>
            <person name="Peterson D."/>
            <person name="Chory J."/>
        </authorList>
    </citation>
    <scope>NUCLEOTIDE SEQUENCE [LARGE SCALE GENOMIC DNA]</scope>
</reference>
<evidence type="ECO:0000313" key="6">
    <source>
        <dbReference type="Proteomes" id="UP001632038"/>
    </source>
</evidence>
<dbReference type="FunFam" id="2.40.70.10:FF:000031">
    <property type="entry name" value="Aspartyl protease AED1"/>
    <property type="match status" value="1"/>
</dbReference>
<sequence>MGPLKFSIYLIKFVVYCSSLLLLLSSYFPEKAEATKSHFHSVKVTSLLPASTCSRRASTGSNQMKYSTTLEVVHMLGPCSPNHEHTKNKPSLSDILSQDQSRVDSIQARSNQTFLRNNKASLPAQLGLPLNTFAYVATIGLGTPQQNVTLMIDSSSDVTWTQCRPCINCYEQRDPVYNPFSSSTFSRISCDSECFNFSHVLPCFRGPCAYIRKYGDGSYSHGVVSKERLTITSTTHDVFQDFVFGCGQHNEGLFGKTAGMLGLGRTTNEMSLLHQTAQKYRHYFSYCFPSTVSSTGHLTFGRKKSKYSAKNVKFIPLLPDPHLYRIEIVEITVGHTKLPIHPSVFQNPGTIIDSGAAVTHLPLEAYVKLRDAFKYMMRSSYRSAPAYQNLDTCYYINNHTNVEYPFVSFTFSRGVEVQLHPSGIVSVVNSTMVCLAFAGRTDPNKYNIFGNIQQRTLEIVYDVASERLGFGQGGCE</sequence>
<evidence type="ECO:0000256" key="3">
    <source>
        <dbReference type="SAM" id="Phobius"/>
    </source>
</evidence>
<dbReference type="Pfam" id="PF14541">
    <property type="entry name" value="TAXi_C"/>
    <property type="match status" value="1"/>
</dbReference>
<name>A0ABD3E4Q2_9LAMI</name>
<dbReference type="Proteomes" id="UP001632038">
    <property type="component" value="Unassembled WGS sequence"/>
</dbReference>
<dbReference type="PROSITE" id="PS51767">
    <property type="entry name" value="PEPTIDASE_A1"/>
    <property type="match status" value="1"/>
</dbReference>
<feature type="active site" evidence="2">
    <location>
        <position position="353"/>
    </location>
</feature>
<dbReference type="InterPro" id="IPR032861">
    <property type="entry name" value="TAXi_N"/>
</dbReference>
<keyword evidence="6" id="KW-1185">Reference proteome</keyword>
<dbReference type="InterPro" id="IPR021109">
    <property type="entry name" value="Peptidase_aspartic_dom_sf"/>
</dbReference>
<dbReference type="InterPro" id="IPR001461">
    <property type="entry name" value="Aspartic_peptidase_A1"/>
</dbReference>
<organism evidence="5 6">
    <name type="scientific">Castilleja foliolosa</name>
    <dbReference type="NCBI Taxonomy" id="1961234"/>
    <lineage>
        <taxon>Eukaryota</taxon>
        <taxon>Viridiplantae</taxon>
        <taxon>Streptophyta</taxon>
        <taxon>Embryophyta</taxon>
        <taxon>Tracheophyta</taxon>
        <taxon>Spermatophyta</taxon>
        <taxon>Magnoliopsida</taxon>
        <taxon>eudicotyledons</taxon>
        <taxon>Gunneridae</taxon>
        <taxon>Pentapetalae</taxon>
        <taxon>asterids</taxon>
        <taxon>lamiids</taxon>
        <taxon>Lamiales</taxon>
        <taxon>Orobanchaceae</taxon>
        <taxon>Pedicularideae</taxon>
        <taxon>Castillejinae</taxon>
        <taxon>Castilleja</taxon>
    </lineage>
</organism>
<feature type="transmembrane region" description="Helical" evidence="3">
    <location>
        <begin position="6"/>
        <end position="28"/>
    </location>
</feature>
<dbReference type="FunFam" id="2.40.70.10:FF:000013">
    <property type="entry name" value="Aspartyl protease AED1"/>
    <property type="match status" value="1"/>
</dbReference>
<evidence type="ECO:0000256" key="2">
    <source>
        <dbReference type="PIRSR" id="PIRSR601461-1"/>
    </source>
</evidence>
<dbReference type="Pfam" id="PF14543">
    <property type="entry name" value="TAXi_N"/>
    <property type="match status" value="1"/>
</dbReference>
<accession>A0ABD3E4Q2</accession>
<feature type="active site" evidence="2">
    <location>
        <position position="153"/>
    </location>
</feature>
<evidence type="ECO:0000256" key="1">
    <source>
        <dbReference type="ARBA" id="ARBA00007447"/>
    </source>
</evidence>
<keyword evidence="3" id="KW-0472">Membrane</keyword>
<comment type="similarity">
    <text evidence="1">Belongs to the peptidase A1 family.</text>
</comment>
<gene>
    <name evidence="5" type="ORF">CASFOL_005455</name>
</gene>
<dbReference type="PANTHER" id="PTHR13683">
    <property type="entry name" value="ASPARTYL PROTEASES"/>
    <property type="match status" value="1"/>
</dbReference>
<dbReference type="InterPro" id="IPR033121">
    <property type="entry name" value="PEPTIDASE_A1"/>
</dbReference>
<dbReference type="Gene3D" id="2.40.70.10">
    <property type="entry name" value="Acid Proteases"/>
    <property type="match status" value="2"/>
</dbReference>
<feature type="domain" description="Peptidase A1" evidence="4">
    <location>
        <begin position="135"/>
        <end position="471"/>
    </location>
</feature>
<keyword evidence="3" id="KW-1133">Transmembrane helix</keyword>
<protein>
    <recommendedName>
        <fullName evidence="4">Peptidase A1 domain-containing protein</fullName>
    </recommendedName>
</protein>
<dbReference type="EMBL" id="JAVIJP010000007">
    <property type="protein sequence ID" value="KAL3649052.1"/>
    <property type="molecule type" value="Genomic_DNA"/>
</dbReference>
<dbReference type="SUPFAM" id="SSF50630">
    <property type="entry name" value="Acid proteases"/>
    <property type="match status" value="1"/>
</dbReference>
<dbReference type="AlphaFoldDB" id="A0ABD3E4Q2"/>
<proteinExistence type="inferred from homology"/>
<evidence type="ECO:0000259" key="4">
    <source>
        <dbReference type="PROSITE" id="PS51767"/>
    </source>
</evidence>
<dbReference type="PANTHER" id="PTHR13683:SF750">
    <property type="entry name" value="ASPARTYL PROTEASE AED1"/>
    <property type="match status" value="1"/>
</dbReference>
<keyword evidence="3" id="KW-0812">Transmembrane</keyword>